<keyword evidence="1" id="KW-0812">Transmembrane</keyword>
<sequence>MSSALALLALKLTLVPAIIYAVTLAGRRWGARVAGRLSAFPVVAGPILLFVAIEQGAPFAAAAGAGTVAAVAAFAAYALVYSWLATRFAWPLCLLGGYAAYGVVAWLATQSTWSVWAHAAIDVVVLVTCIRAMPRDLTAQPPPRPMRFDLQLRMVCGVALVLLITWLAESLGPRAAGVLALFPVLGTVLTVFSHRASGAAFVVVLLRGMLWGNFAMMSFCVTLAALLPVVPLALAFVGAIAAALSANALSIRIQRAAHRRSGRA</sequence>
<organism evidence="2 3">
    <name type="scientific">Pseudazoarcus pumilus</name>
    <dbReference type="NCBI Taxonomy" id="2067960"/>
    <lineage>
        <taxon>Bacteria</taxon>
        <taxon>Pseudomonadati</taxon>
        <taxon>Pseudomonadota</taxon>
        <taxon>Betaproteobacteria</taxon>
        <taxon>Rhodocyclales</taxon>
        <taxon>Zoogloeaceae</taxon>
        <taxon>Pseudazoarcus</taxon>
    </lineage>
</organism>
<dbReference type="EMBL" id="CP025682">
    <property type="protein sequence ID" value="AUN96113.1"/>
    <property type="molecule type" value="Genomic_DNA"/>
</dbReference>
<gene>
    <name evidence="2" type="ORF">C0099_14895</name>
</gene>
<feature type="transmembrane region" description="Helical" evidence="1">
    <location>
        <begin position="33"/>
        <end position="53"/>
    </location>
</feature>
<proteinExistence type="predicted"/>
<name>A0A2I6SA27_9RHOO</name>
<dbReference type="KEGG" id="atw:C0099_14895"/>
<protein>
    <submittedName>
        <fullName evidence="2">Uncharacterized protein</fullName>
    </submittedName>
</protein>
<dbReference type="OrthoDB" id="161727at2"/>
<keyword evidence="1" id="KW-1133">Transmembrane helix</keyword>
<feature type="transmembrane region" description="Helical" evidence="1">
    <location>
        <begin position="88"/>
        <end position="107"/>
    </location>
</feature>
<reference evidence="2 3" key="1">
    <citation type="submission" date="2018-01" db="EMBL/GenBank/DDBJ databases">
        <authorList>
            <person name="Fu G.-Y."/>
        </authorList>
    </citation>
    <scope>NUCLEOTIDE SEQUENCE [LARGE SCALE GENOMIC DNA]</scope>
    <source>
        <strain evidence="2 3">SY39</strain>
    </source>
</reference>
<dbReference type="AlphaFoldDB" id="A0A2I6SA27"/>
<feature type="transmembrane region" description="Helical" evidence="1">
    <location>
        <begin position="174"/>
        <end position="192"/>
    </location>
</feature>
<feature type="transmembrane region" description="Helical" evidence="1">
    <location>
        <begin position="232"/>
        <end position="253"/>
    </location>
</feature>
<dbReference type="Proteomes" id="UP000242205">
    <property type="component" value="Chromosome"/>
</dbReference>
<feature type="transmembrane region" description="Helical" evidence="1">
    <location>
        <begin position="6"/>
        <end position="26"/>
    </location>
</feature>
<evidence type="ECO:0000313" key="2">
    <source>
        <dbReference type="EMBL" id="AUN96113.1"/>
    </source>
</evidence>
<keyword evidence="1" id="KW-0472">Membrane</keyword>
<evidence type="ECO:0000313" key="3">
    <source>
        <dbReference type="Proteomes" id="UP000242205"/>
    </source>
</evidence>
<feature type="transmembrane region" description="Helical" evidence="1">
    <location>
        <begin position="113"/>
        <end position="130"/>
    </location>
</feature>
<dbReference type="RefSeq" id="WP_102248157.1">
    <property type="nucleotide sequence ID" value="NZ_CP025682.1"/>
</dbReference>
<feature type="transmembrane region" description="Helical" evidence="1">
    <location>
        <begin position="204"/>
        <end position="226"/>
    </location>
</feature>
<evidence type="ECO:0000256" key="1">
    <source>
        <dbReference type="SAM" id="Phobius"/>
    </source>
</evidence>
<feature type="transmembrane region" description="Helical" evidence="1">
    <location>
        <begin position="150"/>
        <end position="168"/>
    </location>
</feature>
<accession>A0A2I6SA27</accession>
<keyword evidence="3" id="KW-1185">Reference proteome</keyword>
<feature type="transmembrane region" description="Helical" evidence="1">
    <location>
        <begin position="59"/>
        <end position="81"/>
    </location>
</feature>